<accession>A0A4R3MZD9</accession>
<gene>
    <name evidence="6" type="ORF">EDC34_10811</name>
</gene>
<keyword evidence="3" id="KW-1133">Transmembrane helix</keyword>
<dbReference type="CDD" id="cd01949">
    <property type="entry name" value="GGDEF"/>
    <property type="match status" value="1"/>
</dbReference>
<evidence type="ECO:0000259" key="5">
    <source>
        <dbReference type="PROSITE" id="PS50887"/>
    </source>
</evidence>
<sequence length="708" mass="77747">MPTLAPRHWVGSLLLVLAVPLLLWQSMPEQQWMVAQADFLALHSTLEILAIVVATLVFFTGAAVAETGRSSRAMELGGAFLAVGVLDLLHLLAYAGMPDLLGPNSPQKTILLWLLARYIAAFGLLGYVLLAERPAPASRWLRMGWFVGMLLLALGLAWLPLTAPDQLASLYQEGVGLTPLKIWLEWGACGLYLLAALLLVLRRRRISGCEFGSLLLALLLMAVSELFFTLYVRITSSTNLLGHVYKLAAYYFLYRAIYVEAVRRPFRQMQHMLSHDALTGLPSRSAVIEHLAATLARAGASRRPGAVLLLDLDHFQNINDTLGHEQGDRLLVEIAARLREVLPAQATLARFSGDQFMVHLEDTTQAAARQCAESLLVALAREFELGEDRIGISASIGLAGHALEPISADTLIRRADLALRQAKQAGRNCQIAYSDALDAVFRRETQLEAGLRQALARGELALHYQPKWEIESGRLSGWEALLRWHSAELGEVRPDEFIPVAERTGLILPIGDWVLRQACLQLRQWRDEGLPAGTMAVNLSARQFRQRDIAEEVSRVLRETGLQPHDLELEITESMLMDDLAAASVALTDLQRLGVRIAIDDFGTGYSSLAYLKSLPLHCLKIDRSFVSDITGDGHDATIVRTIVALAHSLGLVVVAEGVETQAQFACLREVHCDQAQGYLFFKPLAPPECRDLLGACKRLAEGGTAAG</sequence>
<feature type="transmembrane region" description="Helical" evidence="3">
    <location>
        <begin position="44"/>
        <end position="64"/>
    </location>
</feature>
<evidence type="ECO:0000256" key="1">
    <source>
        <dbReference type="ARBA" id="ARBA00012282"/>
    </source>
</evidence>
<feature type="domain" description="EAL" evidence="4">
    <location>
        <begin position="444"/>
        <end position="698"/>
    </location>
</feature>
<evidence type="ECO:0000259" key="4">
    <source>
        <dbReference type="PROSITE" id="PS50883"/>
    </source>
</evidence>
<dbReference type="PROSITE" id="PS50883">
    <property type="entry name" value="EAL"/>
    <property type="match status" value="1"/>
</dbReference>
<dbReference type="EC" id="3.1.4.52" evidence="1"/>
<dbReference type="InterPro" id="IPR029787">
    <property type="entry name" value="Nucleotide_cyclase"/>
</dbReference>
<dbReference type="SUPFAM" id="SSF141868">
    <property type="entry name" value="EAL domain-like"/>
    <property type="match status" value="1"/>
</dbReference>
<feature type="transmembrane region" description="Helical" evidence="3">
    <location>
        <begin position="143"/>
        <end position="163"/>
    </location>
</feature>
<organism evidence="6 7">
    <name type="scientific">Thermomonas haemolytica</name>
    <dbReference type="NCBI Taxonomy" id="141949"/>
    <lineage>
        <taxon>Bacteria</taxon>
        <taxon>Pseudomonadati</taxon>
        <taxon>Pseudomonadota</taxon>
        <taxon>Gammaproteobacteria</taxon>
        <taxon>Lysobacterales</taxon>
        <taxon>Lysobacteraceae</taxon>
        <taxon>Thermomonas</taxon>
    </lineage>
</organism>
<dbReference type="Pfam" id="PF17159">
    <property type="entry name" value="MASE3"/>
    <property type="match status" value="1"/>
</dbReference>
<keyword evidence="2" id="KW-0973">c-di-GMP</keyword>
<dbReference type="InterPro" id="IPR001633">
    <property type="entry name" value="EAL_dom"/>
</dbReference>
<feature type="transmembrane region" description="Helical" evidence="3">
    <location>
        <begin position="76"/>
        <end position="97"/>
    </location>
</feature>
<keyword evidence="7" id="KW-1185">Reference proteome</keyword>
<dbReference type="PROSITE" id="PS50887">
    <property type="entry name" value="GGDEF"/>
    <property type="match status" value="1"/>
</dbReference>
<dbReference type="AlphaFoldDB" id="A0A4R3MZD9"/>
<evidence type="ECO:0000256" key="3">
    <source>
        <dbReference type="SAM" id="Phobius"/>
    </source>
</evidence>
<dbReference type="Pfam" id="PF00563">
    <property type="entry name" value="EAL"/>
    <property type="match status" value="1"/>
</dbReference>
<proteinExistence type="predicted"/>
<dbReference type="PANTHER" id="PTHR44757:SF2">
    <property type="entry name" value="BIOFILM ARCHITECTURE MAINTENANCE PROTEIN MBAA"/>
    <property type="match status" value="1"/>
</dbReference>
<dbReference type="Pfam" id="PF00990">
    <property type="entry name" value="GGDEF"/>
    <property type="match status" value="1"/>
</dbReference>
<dbReference type="Gene3D" id="3.30.70.270">
    <property type="match status" value="1"/>
</dbReference>
<feature type="domain" description="GGDEF" evidence="5">
    <location>
        <begin position="303"/>
        <end position="435"/>
    </location>
</feature>
<reference evidence="6 7" key="1">
    <citation type="submission" date="2019-03" db="EMBL/GenBank/DDBJ databases">
        <title>Genomic Encyclopedia of Type Strains, Phase IV (KMG-IV): sequencing the most valuable type-strain genomes for metagenomic binning, comparative biology and taxonomic classification.</title>
        <authorList>
            <person name="Goeker M."/>
        </authorList>
    </citation>
    <scope>NUCLEOTIDE SEQUENCE [LARGE SCALE GENOMIC DNA]</scope>
    <source>
        <strain evidence="6 7">DSM 13605</strain>
    </source>
</reference>
<dbReference type="RefSeq" id="WP_114960674.1">
    <property type="nucleotide sequence ID" value="NZ_MSZW01000024.1"/>
</dbReference>
<dbReference type="InterPro" id="IPR043128">
    <property type="entry name" value="Rev_trsase/Diguanyl_cyclase"/>
</dbReference>
<dbReference type="GO" id="GO:0071111">
    <property type="term" value="F:cyclic-guanylate-specific phosphodiesterase activity"/>
    <property type="evidence" value="ECO:0007669"/>
    <property type="project" value="UniProtKB-EC"/>
</dbReference>
<keyword evidence="3" id="KW-0812">Transmembrane</keyword>
<evidence type="ECO:0000256" key="2">
    <source>
        <dbReference type="ARBA" id="ARBA00022636"/>
    </source>
</evidence>
<dbReference type="FunFam" id="3.20.20.450:FF:000001">
    <property type="entry name" value="Cyclic di-GMP phosphodiesterase yahA"/>
    <property type="match status" value="1"/>
</dbReference>
<dbReference type="SUPFAM" id="SSF55073">
    <property type="entry name" value="Nucleotide cyclase"/>
    <property type="match status" value="1"/>
</dbReference>
<name>A0A4R3MZD9_9GAMM</name>
<dbReference type="InterPro" id="IPR052155">
    <property type="entry name" value="Biofilm_reg_signaling"/>
</dbReference>
<dbReference type="InterPro" id="IPR033425">
    <property type="entry name" value="MASE3"/>
</dbReference>
<dbReference type="PANTHER" id="PTHR44757">
    <property type="entry name" value="DIGUANYLATE CYCLASE DGCP"/>
    <property type="match status" value="1"/>
</dbReference>
<dbReference type="EMBL" id="SMAP01000008">
    <property type="protein sequence ID" value="TCT21794.1"/>
    <property type="molecule type" value="Genomic_DNA"/>
</dbReference>
<dbReference type="SMART" id="SM00052">
    <property type="entry name" value="EAL"/>
    <property type="match status" value="1"/>
</dbReference>
<dbReference type="CDD" id="cd01948">
    <property type="entry name" value="EAL"/>
    <property type="match status" value="1"/>
</dbReference>
<dbReference type="OrthoDB" id="9804951at2"/>
<keyword evidence="3" id="KW-0472">Membrane</keyword>
<dbReference type="SMART" id="SM00267">
    <property type="entry name" value="GGDEF"/>
    <property type="match status" value="1"/>
</dbReference>
<evidence type="ECO:0000313" key="7">
    <source>
        <dbReference type="Proteomes" id="UP000295414"/>
    </source>
</evidence>
<dbReference type="Gene3D" id="3.20.20.450">
    <property type="entry name" value="EAL domain"/>
    <property type="match status" value="1"/>
</dbReference>
<protein>
    <recommendedName>
        <fullName evidence="1">cyclic-guanylate-specific phosphodiesterase</fullName>
        <ecNumber evidence="1">3.1.4.52</ecNumber>
    </recommendedName>
</protein>
<dbReference type="InterPro" id="IPR035919">
    <property type="entry name" value="EAL_sf"/>
</dbReference>
<evidence type="ECO:0000313" key="6">
    <source>
        <dbReference type="EMBL" id="TCT21794.1"/>
    </source>
</evidence>
<feature type="transmembrane region" description="Helical" evidence="3">
    <location>
        <begin position="213"/>
        <end position="232"/>
    </location>
</feature>
<dbReference type="Proteomes" id="UP000295414">
    <property type="component" value="Unassembled WGS sequence"/>
</dbReference>
<feature type="transmembrane region" description="Helical" evidence="3">
    <location>
        <begin position="183"/>
        <end position="201"/>
    </location>
</feature>
<dbReference type="InterPro" id="IPR000160">
    <property type="entry name" value="GGDEF_dom"/>
</dbReference>
<comment type="caution">
    <text evidence="6">The sequence shown here is derived from an EMBL/GenBank/DDBJ whole genome shotgun (WGS) entry which is preliminary data.</text>
</comment>
<dbReference type="NCBIfam" id="TIGR00254">
    <property type="entry name" value="GGDEF"/>
    <property type="match status" value="1"/>
</dbReference>
<feature type="transmembrane region" description="Helical" evidence="3">
    <location>
        <begin position="109"/>
        <end position="131"/>
    </location>
</feature>